<evidence type="ECO:0000313" key="5">
    <source>
        <dbReference type="EMBL" id="KAF5321533.1"/>
    </source>
</evidence>
<evidence type="ECO:0000256" key="1">
    <source>
        <dbReference type="ARBA" id="ARBA00004123"/>
    </source>
</evidence>
<comment type="function">
    <text evidence="4">Component of the Mediator complex, a coactivator involved in the regulated transcription of nearly all RNA polymerase II-dependent genes. Mediator functions as a bridge to convey information from gene-specific regulatory proteins to the basal RNA polymerase II transcription machinery. Mediator is recruited to promoters by direct interactions with regulatory proteins and serves as a scaffold for the assembly of a functional preinitiation complex with RNA polymerase II and the general transcription factors.</text>
</comment>
<keyword evidence="6" id="KW-1185">Reference proteome</keyword>
<reference evidence="5 6" key="1">
    <citation type="journal article" date="2020" name="ISME J.">
        <title>Uncovering the hidden diversity of litter-decomposition mechanisms in mushroom-forming fungi.</title>
        <authorList>
            <person name="Floudas D."/>
            <person name="Bentzer J."/>
            <person name="Ahren D."/>
            <person name="Johansson T."/>
            <person name="Persson P."/>
            <person name="Tunlid A."/>
        </authorList>
    </citation>
    <scope>NUCLEOTIDE SEQUENCE [LARGE SCALE GENOMIC DNA]</scope>
    <source>
        <strain evidence="5 6">CBS 101986</strain>
    </source>
</reference>
<gene>
    <name evidence="4" type="primary">MED20</name>
    <name evidence="5" type="ORF">D9619_000903</name>
</gene>
<comment type="caution">
    <text evidence="5">The sequence shown here is derived from an EMBL/GenBank/DDBJ whole genome shotgun (WGS) entry which is preliminary data.</text>
</comment>
<comment type="similarity">
    <text evidence="2 4">Belongs to the Mediator complex subunit 20 family.</text>
</comment>
<evidence type="ECO:0000313" key="6">
    <source>
        <dbReference type="Proteomes" id="UP000567179"/>
    </source>
</evidence>
<organism evidence="5 6">
    <name type="scientific">Psilocybe cf. subviscida</name>
    <dbReference type="NCBI Taxonomy" id="2480587"/>
    <lineage>
        <taxon>Eukaryota</taxon>
        <taxon>Fungi</taxon>
        <taxon>Dikarya</taxon>
        <taxon>Basidiomycota</taxon>
        <taxon>Agaricomycotina</taxon>
        <taxon>Agaricomycetes</taxon>
        <taxon>Agaricomycetidae</taxon>
        <taxon>Agaricales</taxon>
        <taxon>Agaricineae</taxon>
        <taxon>Strophariaceae</taxon>
        <taxon>Psilocybe</taxon>
    </lineage>
</organism>
<dbReference type="EMBL" id="JAACJJ010000028">
    <property type="protein sequence ID" value="KAF5321533.1"/>
    <property type="molecule type" value="Genomic_DNA"/>
</dbReference>
<dbReference type="OrthoDB" id="2536675at2759"/>
<evidence type="ECO:0000256" key="4">
    <source>
        <dbReference type="RuleBase" id="RU364152"/>
    </source>
</evidence>
<dbReference type="GO" id="GO:0003712">
    <property type="term" value="F:transcription coregulator activity"/>
    <property type="evidence" value="ECO:0007669"/>
    <property type="project" value="InterPro"/>
</dbReference>
<comment type="subunit">
    <text evidence="4">Component of the Mediator complex.</text>
</comment>
<dbReference type="AlphaFoldDB" id="A0A8H5BFJ1"/>
<keyword evidence="4" id="KW-0010">Activator</keyword>
<dbReference type="GO" id="GO:0016592">
    <property type="term" value="C:mediator complex"/>
    <property type="evidence" value="ECO:0007669"/>
    <property type="project" value="InterPro"/>
</dbReference>
<accession>A0A8H5BFJ1</accession>
<evidence type="ECO:0000256" key="3">
    <source>
        <dbReference type="ARBA" id="ARBA00023242"/>
    </source>
</evidence>
<sequence length="295" mass="32521">MGYTCLARWPAAPPSGLQMVREHLQKNQNVQPAGTWSVSVKSYRSQLGQFPGYQNVLERTMYAITMDGNVFSLLEDPTAPTRAEVLDAAPPGQETAYLQNPPNYRHTFITARPPGALEQLMAQIKAPWMAVRQIASSANSRSQAAGQQISIEGYIYTIGRDWILRIGNVILSGGAVRGMLFEAEYLPLPVFHSDQFEETPQLMSNFILSVLPPSAVGALVAVAVGDAQWEDVLWDREEHFKGTKDPVGSAEGNNDPYAWDCDDINGAEKSHWVGVDRDQRSAYLIVGALRSETLL</sequence>
<keyword evidence="4" id="KW-0805">Transcription regulation</keyword>
<keyword evidence="3 4" id="KW-0539">Nucleus</keyword>
<comment type="subcellular location">
    <subcellularLocation>
        <location evidence="1 4">Nucleus</location>
    </subcellularLocation>
</comment>
<evidence type="ECO:0000256" key="2">
    <source>
        <dbReference type="ARBA" id="ARBA00010743"/>
    </source>
</evidence>
<proteinExistence type="inferred from homology"/>
<dbReference type="GO" id="GO:0006357">
    <property type="term" value="P:regulation of transcription by RNA polymerase II"/>
    <property type="evidence" value="ECO:0007669"/>
    <property type="project" value="InterPro"/>
</dbReference>
<keyword evidence="4" id="KW-0804">Transcription</keyword>
<dbReference type="InterPro" id="IPR013921">
    <property type="entry name" value="Mediator_Med20"/>
</dbReference>
<dbReference type="Pfam" id="PF08612">
    <property type="entry name" value="Med20"/>
    <property type="match status" value="1"/>
</dbReference>
<dbReference type="Proteomes" id="UP000567179">
    <property type="component" value="Unassembled WGS sequence"/>
</dbReference>
<name>A0A8H5BFJ1_9AGAR</name>
<protein>
    <recommendedName>
        <fullName evidence="4">Mediator of RNA polymerase II transcription subunit 20</fullName>
    </recommendedName>
    <alternativeName>
        <fullName evidence="4">Mediator complex subunit 20</fullName>
    </alternativeName>
</protein>